<protein>
    <submittedName>
        <fullName evidence="2">Uncharacterized protein</fullName>
    </submittedName>
</protein>
<evidence type="ECO:0000256" key="1">
    <source>
        <dbReference type="SAM" id="Phobius"/>
    </source>
</evidence>
<feature type="transmembrane region" description="Helical" evidence="1">
    <location>
        <begin position="69"/>
        <end position="89"/>
    </location>
</feature>
<keyword evidence="1" id="KW-0472">Membrane</keyword>
<proteinExistence type="predicted"/>
<feature type="transmembrane region" description="Helical" evidence="1">
    <location>
        <begin position="6"/>
        <end position="24"/>
    </location>
</feature>
<dbReference type="AlphaFoldDB" id="A0A645FK30"/>
<gene>
    <name evidence="2" type="ORF">SDC9_160104</name>
</gene>
<evidence type="ECO:0000313" key="2">
    <source>
        <dbReference type="EMBL" id="MPN12784.1"/>
    </source>
</evidence>
<accession>A0A645FK30</accession>
<reference evidence="2" key="1">
    <citation type="submission" date="2019-08" db="EMBL/GenBank/DDBJ databases">
        <authorList>
            <person name="Kucharzyk K."/>
            <person name="Murdoch R.W."/>
            <person name="Higgins S."/>
            <person name="Loffler F."/>
        </authorList>
    </citation>
    <scope>NUCLEOTIDE SEQUENCE</scope>
</reference>
<keyword evidence="1" id="KW-0812">Transmembrane</keyword>
<keyword evidence="1" id="KW-1133">Transmembrane helix</keyword>
<sequence length="119" mass="12910">MEYIISVAAGLIAGIAGVCLVEMICKSRRRRKKKDKFEFSKSILLAVLATYFVGIVVGIKIVLVDTTQLGVLLVYIGTPTTIAIGFYAWKAKAENIVKIKQANPADTEGVPIDLNNITP</sequence>
<feature type="transmembrane region" description="Helical" evidence="1">
    <location>
        <begin position="44"/>
        <end position="63"/>
    </location>
</feature>
<organism evidence="2">
    <name type="scientific">bioreactor metagenome</name>
    <dbReference type="NCBI Taxonomy" id="1076179"/>
    <lineage>
        <taxon>unclassified sequences</taxon>
        <taxon>metagenomes</taxon>
        <taxon>ecological metagenomes</taxon>
    </lineage>
</organism>
<comment type="caution">
    <text evidence="2">The sequence shown here is derived from an EMBL/GenBank/DDBJ whole genome shotgun (WGS) entry which is preliminary data.</text>
</comment>
<dbReference type="EMBL" id="VSSQ01059197">
    <property type="protein sequence ID" value="MPN12784.1"/>
    <property type="molecule type" value="Genomic_DNA"/>
</dbReference>
<name>A0A645FK30_9ZZZZ</name>